<keyword evidence="2" id="KW-0472">Membrane</keyword>
<proteinExistence type="predicted"/>
<name>A0A1V9G4S5_9BACT</name>
<organism evidence="3 4">
    <name type="scientific">Niastella populi</name>
    <dbReference type="NCBI Taxonomy" id="550983"/>
    <lineage>
        <taxon>Bacteria</taxon>
        <taxon>Pseudomonadati</taxon>
        <taxon>Bacteroidota</taxon>
        <taxon>Chitinophagia</taxon>
        <taxon>Chitinophagales</taxon>
        <taxon>Chitinophagaceae</taxon>
        <taxon>Niastella</taxon>
    </lineage>
</organism>
<dbReference type="AlphaFoldDB" id="A0A1V9G4S5"/>
<evidence type="ECO:0000256" key="1">
    <source>
        <dbReference type="SAM" id="Coils"/>
    </source>
</evidence>
<keyword evidence="4" id="KW-1185">Reference proteome</keyword>
<keyword evidence="1" id="KW-0175">Coiled coil</keyword>
<keyword evidence="2" id="KW-0812">Transmembrane</keyword>
<dbReference type="STRING" id="550983.A4R26_14530"/>
<evidence type="ECO:0000313" key="3">
    <source>
        <dbReference type="EMBL" id="OQP65641.1"/>
    </source>
</evidence>
<dbReference type="EMBL" id="LWBP01000067">
    <property type="protein sequence ID" value="OQP65641.1"/>
    <property type="molecule type" value="Genomic_DNA"/>
</dbReference>
<feature type="coiled-coil region" evidence="1">
    <location>
        <begin position="298"/>
        <end position="339"/>
    </location>
</feature>
<reference evidence="4" key="1">
    <citation type="submission" date="2016-04" db="EMBL/GenBank/DDBJ databases">
        <authorList>
            <person name="Chen L."/>
            <person name="Zhuang W."/>
            <person name="Wang G."/>
        </authorList>
    </citation>
    <scope>NUCLEOTIDE SEQUENCE [LARGE SCALE GENOMIC DNA]</scope>
    <source>
        <strain evidence="4">208</strain>
    </source>
</reference>
<evidence type="ECO:0000313" key="4">
    <source>
        <dbReference type="Proteomes" id="UP000192276"/>
    </source>
</evidence>
<feature type="transmembrane region" description="Helical" evidence="2">
    <location>
        <begin position="267"/>
        <end position="288"/>
    </location>
</feature>
<accession>A0A1V9G4S5</accession>
<dbReference type="Proteomes" id="UP000192276">
    <property type="component" value="Unassembled WGS sequence"/>
</dbReference>
<evidence type="ECO:0008006" key="5">
    <source>
        <dbReference type="Google" id="ProtNLM"/>
    </source>
</evidence>
<sequence length="401" mass="46954">MPDLSNIVVKDMREYGVEQAGTYKGGIEAYKGLLNKVRSGSILSEQDAMKLLPKTEEIKLRIQKQIDGLLEKYYEVRSKVDEIHNSRDITKGLVPAKQSEINLLKNQLDEINSPRTHNQQLQYNSFSWGTFLFLLFLLVALSFYLLYFYMSVADFALNGVDPISLFQEGRLNIQLLPSLRRLVYLIINYPPLIVFPTIFFALGTSIHLFSERGMKYKKVVWGLLSLVFIGDVLLALQVHTAVNEILIKLNRDEFKTLIVPVFADSRFYLVLFLGFGVFAIWSSVYYLMQMEWGKRNQLKLRYKRIHRLQDEILQLEEKRMLHETELQQITQRAEDLSKEKERLVLPVDAIEKNINYFRDGWNGYLATLYGREKGEEQIKLINERTDAYIKELKEFQESYFK</sequence>
<feature type="transmembrane region" description="Helical" evidence="2">
    <location>
        <begin position="221"/>
        <end position="247"/>
    </location>
</feature>
<gene>
    <name evidence="3" type="ORF">A4R26_14530</name>
</gene>
<comment type="caution">
    <text evidence="3">The sequence shown here is derived from an EMBL/GenBank/DDBJ whole genome shotgun (WGS) entry which is preliminary data.</text>
</comment>
<feature type="transmembrane region" description="Helical" evidence="2">
    <location>
        <begin position="125"/>
        <end position="150"/>
    </location>
</feature>
<feature type="transmembrane region" description="Helical" evidence="2">
    <location>
        <begin position="182"/>
        <end position="209"/>
    </location>
</feature>
<evidence type="ECO:0000256" key="2">
    <source>
        <dbReference type="SAM" id="Phobius"/>
    </source>
</evidence>
<keyword evidence="2" id="KW-1133">Transmembrane helix</keyword>
<protein>
    <recommendedName>
        <fullName evidence="5">Beta-carotene 15,15'-monooxygenase</fullName>
    </recommendedName>
</protein>